<sequence length="122" mass="13648">MINKPIDTSTHSIPLSTQTPFPRLQSTPPHNLLSEPKLTLKTQPIHAIPMDKLDSPIISILGAMIAGSSLFISTWPIRDMLRLRAELFRVKRKKKLLTVNRLVCRVKQLEAIFAPASKIGDS</sequence>
<dbReference type="EMBL" id="KV744953">
    <property type="protein sequence ID" value="OCK80588.1"/>
    <property type="molecule type" value="Genomic_DNA"/>
</dbReference>
<feature type="transmembrane region" description="Helical" evidence="2">
    <location>
        <begin position="57"/>
        <end position="77"/>
    </location>
</feature>
<evidence type="ECO:0000256" key="2">
    <source>
        <dbReference type="SAM" id="Phobius"/>
    </source>
</evidence>
<organism evidence="3 4">
    <name type="scientific">Lepidopterella palustris CBS 459.81</name>
    <dbReference type="NCBI Taxonomy" id="1314670"/>
    <lineage>
        <taxon>Eukaryota</taxon>
        <taxon>Fungi</taxon>
        <taxon>Dikarya</taxon>
        <taxon>Ascomycota</taxon>
        <taxon>Pezizomycotina</taxon>
        <taxon>Dothideomycetes</taxon>
        <taxon>Pleosporomycetidae</taxon>
        <taxon>Mytilinidiales</taxon>
        <taxon>Argynnaceae</taxon>
        <taxon>Lepidopterella</taxon>
    </lineage>
</organism>
<name>A0A8E2EB36_9PEZI</name>
<dbReference type="Proteomes" id="UP000250266">
    <property type="component" value="Unassembled WGS sequence"/>
</dbReference>
<evidence type="ECO:0000313" key="4">
    <source>
        <dbReference type="Proteomes" id="UP000250266"/>
    </source>
</evidence>
<keyword evidence="2" id="KW-1133">Transmembrane helix</keyword>
<reference evidence="3 4" key="1">
    <citation type="journal article" date="2016" name="Nat. Commun.">
        <title>Ectomycorrhizal ecology is imprinted in the genome of the dominant symbiotic fungus Cenococcum geophilum.</title>
        <authorList>
            <consortium name="DOE Joint Genome Institute"/>
            <person name="Peter M."/>
            <person name="Kohler A."/>
            <person name="Ohm R.A."/>
            <person name="Kuo A."/>
            <person name="Krutzmann J."/>
            <person name="Morin E."/>
            <person name="Arend M."/>
            <person name="Barry K.W."/>
            <person name="Binder M."/>
            <person name="Choi C."/>
            <person name="Clum A."/>
            <person name="Copeland A."/>
            <person name="Grisel N."/>
            <person name="Haridas S."/>
            <person name="Kipfer T."/>
            <person name="LaButti K."/>
            <person name="Lindquist E."/>
            <person name="Lipzen A."/>
            <person name="Maire R."/>
            <person name="Meier B."/>
            <person name="Mihaltcheva S."/>
            <person name="Molinier V."/>
            <person name="Murat C."/>
            <person name="Poggeler S."/>
            <person name="Quandt C.A."/>
            <person name="Sperisen C."/>
            <person name="Tritt A."/>
            <person name="Tisserant E."/>
            <person name="Crous P.W."/>
            <person name="Henrissat B."/>
            <person name="Nehls U."/>
            <person name="Egli S."/>
            <person name="Spatafora J.W."/>
            <person name="Grigoriev I.V."/>
            <person name="Martin F.M."/>
        </authorList>
    </citation>
    <scope>NUCLEOTIDE SEQUENCE [LARGE SCALE GENOMIC DNA]</scope>
    <source>
        <strain evidence="3 4">CBS 459.81</strain>
    </source>
</reference>
<keyword evidence="2" id="KW-0812">Transmembrane</keyword>
<gene>
    <name evidence="3" type="ORF">K432DRAFT_39461</name>
</gene>
<evidence type="ECO:0000256" key="1">
    <source>
        <dbReference type="SAM" id="MobiDB-lite"/>
    </source>
</evidence>
<proteinExistence type="predicted"/>
<dbReference type="AlphaFoldDB" id="A0A8E2EB36"/>
<protein>
    <submittedName>
        <fullName evidence="3">Uncharacterized protein</fullName>
    </submittedName>
</protein>
<accession>A0A8E2EB36</accession>
<feature type="region of interest" description="Disordered" evidence="1">
    <location>
        <begin position="1"/>
        <end position="27"/>
    </location>
</feature>
<keyword evidence="4" id="KW-1185">Reference proteome</keyword>
<keyword evidence="2" id="KW-0472">Membrane</keyword>
<evidence type="ECO:0000313" key="3">
    <source>
        <dbReference type="EMBL" id="OCK80588.1"/>
    </source>
</evidence>